<organism evidence="1 2">
    <name type="scientific">Hydrogenimonas thermophila</name>
    <dbReference type="NCBI Taxonomy" id="223786"/>
    <lineage>
        <taxon>Bacteria</taxon>
        <taxon>Pseudomonadati</taxon>
        <taxon>Campylobacterota</taxon>
        <taxon>Epsilonproteobacteria</taxon>
        <taxon>Campylobacterales</taxon>
        <taxon>Hydrogenimonadaceae</taxon>
        <taxon>Hydrogenimonas</taxon>
    </lineage>
</organism>
<gene>
    <name evidence="1" type="ORF">SAMN05216234_1655</name>
</gene>
<name>A0A1I5ULR8_9BACT</name>
<dbReference type="AlphaFoldDB" id="A0A1I5ULR8"/>
<sequence length="170" mass="19994">MSSVKEAIALLHEQQKKTNERIAKLKEEQNIRQKIVDQLEKIDMNNNHILAMITPFMLATEKLHNTFENSTLEKLTENSESLKQFTELMQERYNILESAKRAGVEILNEDEFEKDIFDFLQNKEFKFADSEIAEKFKFADNNALDKIKEFVSNIMNNNNEKEEELTICQN</sequence>
<evidence type="ECO:0000313" key="2">
    <source>
        <dbReference type="Proteomes" id="UP000199227"/>
    </source>
</evidence>
<accession>A0A1I5ULR8</accession>
<reference evidence="1 2" key="1">
    <citation type="submission" date="2016-10" db="EMBL/GenBank/DDBJ databases">
        <authorList>
            <person name="de Groot N.N."/>
        </authorList>
    </citation>
    <scope>NUCLEOTIDE SEQUENCE [LARGE SCALE GENOMIC DNA]</scope>
    <source>
        <strain evidence="1 2">EP1-55-1</strain>
    </source>
</reference>
<dbReference type="EMBL" id="FOXB01000065">
    <property type="protein sequence ID" value="SFP96182.1"/>
    <property type="molecule type" value="Genomic_DNA"/>
</dbReference>
<proteinExistence type="predicted"/>
<dbReference type="RefSeq" id="WP_218147962.1">
    <property type="nucleotide sequence ID" value="NZ_FOXB01000065.1"/>
</dbReference>
<evidence type="ECO:0000313" key="1">
    <source>
        <dbReference type="EMBL" id="SFP96182.1"/>
    </source>
</evidence>
<protein>
    <submittedName>
        <fullName evidence="1">Uncharacterized protein</fullName>
    </submittedName>
</protein>
<dbReference type="Proteomes" id="UP000199227">
    <property type="component" value="Unassembled WGS sequence"/>
</dbReference>
<keyword evidence="2" id="KW-1185">Reference proteome</keyword>
<dbReference type="STRING" id="223786.SAMN05216234_1655"/>